<protein>
    <submittedName>
        <fullName evidence="2">Uncharacterized protein</fullName>
    </submittedName>
</protein>
<dbReference type="EMBL" id="CP051684">
    <property type="protein sequence ID" value="QJD92375.1"/>
    <property type="molecule type" value="Genomic_DNA"/>
</dbReference>
<organism evidence="2 3">
    <name type="scientific">Duganella dendranthematis</name>
    <dbReference type="NCBI Taxonomy" id="2728021"/>
    <lineage>
        <taxon>Bacteria</taxon>
        <taxon>Pseudomonadati</taxon>
        <taxon>Pseudomonadota</taxon>
        <taxon>Betaproteobacteria</taxon>
        <taxon>Burkholderiales</taxon>
        <taxon>Oxalobacteraceae</taxon>
        <taxon>Telluria group</taxon>
        <taxon>Duganella</taxon>
    </lineage>
</organism>
<feature type="transmembrane region" description="Helical" evidence="1">
    <location>
        <begin position="102"/>
        <end position="124"/>
    </location>
</feature>
<feature type="transmembrane region" description="Helical" evidence="1">
    <location>
        <begin position="71"/>
        <end position="90"/>
    </location>
</feature>
<dbReference type="RefSeq" id="WP_110848548.1">
    <property type="nucleotide sequence ID" value="NZ_CP051684.1"/>
</dbReference>
<evidence type="ECO:0000313" key="3">
    <source>
        <dbReference type="Proteomes" id="UP000503117"/>
    </source>
</evidence>
<reference evidence="2 3" key="1">
    <citation type="submission" date="2020-04" db="EMBL/GenBank/DDBJ databases">
        <title>Genome sequencing of novel species.</title>
        <authorList>
            <person name="Heo J."/>
            <person name="Kim S.-J."/>
            <person name="Kim J.-S."/>
            <person name="Hong S.-B."/>
            <person name="Kwon S.-W."/>
        </authorList>
    </citation>
    <scope>NUCLEOTIDE SEQUENCE [LARGE SCALE GENOMIC DNA]</scope>
    <source>
        <strain evidence="2 3">AF9R3</strain>
    </source>
</reference>
<name>A0ABX6MDS0_9BURK</name>
<keyword evidence="3" id="KW-1185">Reference proteome</keyword>
<dbReference type="Proteomes" id="UP000503117">
    <property type="component" value="Chromosome"/>
</dbReference>
<keyword evidence="1" id="KW-0812">Transmembrane</keyword>
<accession>A0ABX6MDS0</accession>
<evidence type="ECO:0000256" key="1">
    <source>
        <dbReference type="SAM" id="Phobius"/>
    </source>
</evidence>
<keyword evidence="1" id="KW-0472">Membrane</keyword>
<keyword evidence="1" id="KW-1133">Transmembrane helix</keyword>
<gene>
    <name evidence="2" type="ORF">HH213_21125</name>
</gene>
<sequence length="133" mass="14105">MISPNNKWLIHTLLVGLIPILTRLLSWATTTTGTVDPLATVDFITLGLVMHVSILNETAHIPTLDNASKTLLNSISTVFIATYGALYAVATIGEHNAELINVSAVLTGSVGLCAVSTTLGFILFQHFSVRSSA</sequence>
<evidence type="ECO:0000313" key="2">
    <source>
        <dbReference type="EMBL" id="QJD92375.1"/>
    </source>
</evidence>
<proteinExistence type="predicted"/>